<protein>
    <recommendedName>
        <fullName evidence="3">gluconokinase</fullName>
        <ecNumber evidence="3">2.7.1.12</ecNumber>
    </recommendedName>
    <alternativeName>
        <fullName evidence="8">Gluconate kinase</fullName>
    </alternativeName>
</protein>
<evidence type="ECO:0000313" key="12">
    <source>
        <dbReference type="Proteomes" id="UP000092583"/>
    </source>
</evidence>
<sequence>MTDFKPPAEERPDLTIPTQEPDPVLIVVMGPASCGKSTVGTDLANSLSIPFIDGDSLHPASNIQKMTNGIPLTDDDRLPWLALIRSTAERKCKEEWEKHQGDFSQFEEHGIGRAGIVIACSALKKWYRDILRGEVEARPPPEDDLPPSHSVANPEHKVSHPATTALRTYFVYCEGSPELLAQRIASRKSHFMGSSMLASQLATLEDPKGEKGVVAVDISLSPEEVAKQAVEKVRKLFGYE</sequence>
<dbReference type="STRING" id="1331196.A0A1B9ITW9"/>
<dbReference type="PANTHER" id="PTHR43442:SF3">
    <property type="entry name" value="GLUCONOKINASE-RELATED"/>
    <property type="match status" value="1"/>
</dbReference>
<feature type="region of interest" description="Disordered" evidence="10">
    <location>
        <begin position="138"/>
        <end position="158"/>
    </location>
</feature>
<dbReference type="EMBL" id="KI669461">
    <property type="protein sequence ID" value="OCF58988.1"/>
    <property type="molecule type" value="Genomic_DNA"/>
</dbReference>
<dbReference type="InterPro" id="IPR006001">
    <property type="entry name" value="Therm_gnt_kin"/>
</dbReference>
<proteinExistence type="inferred from homology"/>
<evidence type="ECO:0000256" key="6">
    <source>
        <dbReference type="ARBA" id="ARBA00022777"/>
    </source>
</evidence>
<keyword evidence="12" id="KW-1185">Reference proteome</keyword>
<dbReference type="GO" id="GO:0005524">
    <property type="term" value="F:ATP binding"/>
    <property type="evidence" value="ECO:0007669"/>
    <property type="project" value="UniProtKB-KW"/>
</dbReference>
<dbReference type="AlphaFoldDB" id="A0A1B9ITW9"/>
<dbReference type="SUPFAM" id="SSF52540">
    <property type="entry name" value="P-loop containing nucleoside triphosphate hydrolases"/>
    <property type="match status" value="1"/>
</dbReference>
<dbReference type="OrthoDB" id="275177at2759"/>
<organism evidence="11 12">
    <name type="scientific">Kwoniella mangroviensis CBS 10435</name>
    <dbReference type="NCBI Taxonomy" id="1331196"/>
    <lineage>
        <taxon>Eukaryota</taxon>
        <taxon>Fungi</taxon>
        <taxon>Dikarya</taxon>
        <taxon>Basidiomycota</taxon>
        <taxon>Agaricomycotina</taxon>
        <taxon>Tremellomycetes</taxon>
        <taxon>Tremellales</taxon>
        <taxon>Cryptococcaceae</taxon>
        <taxon>Kwoniella</taxon>
    </lineage>
</organism>
<evidence type="ECO:0000256" key="7">
    <source>
        <dbReference type="ARBA" id="ARBA00022840"/>
    </source>
</evidence>
<comment type="similarity">
    <text evidence="2">Belongs to the gluconokinase GntK/GntV family.</text>
</comment>
<evidence type="ECO:0000256" key="9">
    <source>
        <dbReference type="ARBA" id="ARBA00048090"/>
    </source>
</evidence>
<dbReference type="GO" id="GO:0005737">
    <property type="term" value="C:cytoplasm"/>
    <property type="evidence" value="ECO:0007669"/>
    <property type="project" value="TreeGrafter"/>
</dbReference>
<evidence type="ECO:0000256" key="4">
    <source>
        <dbReference type="ARBA" id="ARBA00022679"/>
    </source>
</evidence>
<feature type="compositionally biased region" description="Basic and acidic residues" evidence="10">
    <location>
        <begin position="1"/>
        <end position="13"/>
    </location>
</feature>
<keyword evidence="7" id="KW-0067">ATP-binding</keyword>
<dbReference type="Gene3D" id="3.40.50.300">
    <property type="entry name" value="P-loop containing nucleotide triphosphate hydrolases"/>
    <property type="match status" value="1"/>
</dbReference>
<evidence type="ECO:0000256" key="2">
    <source>
        <dbReference type="ARBA" id="ARBA00008420"/>
    </source>
</evidence>
<dbReference type="GO" id="GO:0005975">
    <property type="term" value="P:carbohydrate metabolic process"/>
    <property type="evidence" value="ECO:0007669"/>
    <property type="project" value="InterPro"/>
</dbReference>
<reference evidence="11 12" key="1">
    <citation type="submission" date="2013-07" db="EMBL/GenBank/DDBJ databases">
        <title>The Genome Sequence of Kwoniella mangroviensis CBS10435.</title>
        <authorList>
            <consortium name="The Broad Institute Genome Sequencing Platform"/>
            <person name="Cuomo C."/>
            <person name="Litvintseva A."/>
            <person name="Chen Y."/>
            <person name="Heitman J."/>
            <person name="Sun S."/>
            <person name="Springer D."/>
            <person name="Dromer F."/>
            <person name="Young S.K."/>
            <person name="Zeng Q."/>
            <person name="Gargeya S."/>
            <person name="Fitzgerald M."/>
            <person name="Abouelleil A."/>
            <person name="Alvarado L."/>
            <person name="Berlin A.M."/>
            <person name="Chapman S.B."/>
            <person name="Dewar J."/>
            <person name="Goldberg J."/>
            <person name="Griggs A."/>
            <person name="Gujja S."/>
            <person name="Hansen M."/>
            <person name="Howarth C."/>
            <person name="Imamovic A."/>
            <person name="Larimer J."/>
            <person name="McCowan C."/>
            <person name="Murphy C."/>
            <person name="Pearson M."/>
            <person name="Priest M."/>
            <person name="Roberts A."/>
            <person name="Saif S."/>
            <person name="Shea T."/>
            <person name="Sykes S."/>
            <person name="Wortman J."/>
            <person name="Nusbaum C."/>
            <person name="Birren B."/>
        </authorList>
    </citation>
    <scope>NUCLEOTIDE SEQUENCE [LARGE SCALE GENOMIC DNA]</scope>
    <source>
        <strain evidence="11 12">CBS 10435</strain>
    </source>
</reference>
<feature type="region of interest" description="Disordered" evidence="10">
    <location>
        <begin position="1"/>
        <end position="20"/>
    </location>
</feature>
<dbReference type="CDD" id="cd02021">
    <property type="entry name" value="GntK"/>
    <property type="match status" value="1"/>
</dbReference>
<evidence type="ECO:0000256" key="5">
    <source>
        <dbReference type="ARBA" id="ARBA00022741"/>
    </source>
</evidence>
<evidence type="ECO:0000256" key="8">
    <source>
        <dbReference type="ARBA" id="ARBA00029835"/>
    </source>
</evidence>
<dbReference type="GO" id="GO:0046316">
    <property type="term" value="F:gluconokinase activity"/>
    <property type="evidence" value="ECO:0007669"/>
    <property type="project" value="UniProtKB-EC"/>
</dbReference>
<accession>A0A1B9ITW9</accession>
<keyword evidence="4" id="KW-0808">Transferase</keyword>
<dbReference type="InterPro" id="IPR027417">
    <property type="entry name" value="P-loop_NTPase"/>
</dbReference>
<gene>
    <name evidence="11" type="ORF">L486_03486</name>
</gene>
<comment type="catalytic activity">
    <reaction evidence="9">
        <text>D-gluconate + ATP = 6-phospho-D-gluconate + ADP + H(+)</text>
        <dbReference type="Rhea" id="RHEA:19433"/>
        <dbReference type="ChEBI" id="CHEBI:15378"/>
        <dbReference type="ChEBI" id="CHEBI:18391"/>
        <dbReference type="ChEBI" id="CHEBI:30616"/>
        <dbReference type="ChEBI" id="CHEBI:58759"/>
        <dbReference type="ChEBI" id="CHEBI:456216"/>
        <dbReference type="EC" id="2.7.1.12"/>
    </reaction>
</comment>
<dbReference type="EC" id="2.7.1.12" evidence="3"/>
<evidence type="ECO:0000256" key="1">
    <source>
        <dbReference type="ARBA" id="ARBA00004875"/>
    </source>
</evidence>
<evidence type="ECO:0000256" key="10">
    <source>
        <dbReference type="SAM" id="MobiDB-lite"/>
    </source>
</evidence>
<dbReference type="PANTHER" id="PTHR43442">
    <property type="entry name" value="GLUCONOKINASE-RELATED"/>
    <property type="match status" value="1"/>
</dbReference>
<evidence type="ECO:0000256" key="3">
    <source>
        <dbReference type="ARBA" id="ARBA00012054"/>
    </source>
</evidence>
<dbReference type="UniPathway" id="UPA00792"/>
<dbReference type="Proteomes" id="UP000092583">
    <property type="component" value="Unassembled WGS sequence"/>
</dbReference>
<comment type="pathway">
    <text evidence="1">Carbohydrate acid metabolism; D-gluconate degradation.</text>
</comment>
<evidence type="ECO:0000313" key="11">
    <source>
        <dbReference type="EMBL" id="OCF58988.1"/>
    </source>
</evidence>
<reference evidence="12" key="2">
    <citation type="submission" date="2013-12" db="EMBL/GenBank/DDBJ databases">
        <title>Evolution of pathogenesis and genome organization in the Tremellales.</title>
        <authorList>
            <person name="Cuomo C."/>
            <person name="Litvintseva A."/>
            <person name="Heitman J."/>
            <person name="Chen Y."/>
            <person name="Sun S."/>
            <person name="Springer D."/>
            <person name="Dromer F."/>
            <person name="Young S."/>
            <person name="Zeng Q."/>
            <person name="Chapman S."/>
            <person name="Gujja S."/>
            <person name="Saif S."/>
            <person name="Birren B."/>
        </authorList>
    </citation>
    <scope>NUCLEOTIDE SEQUENCE [LARGE SCALE GENOMIC DNA]</scope>
    <source>
        <strain evidence="12">CBS 10435</strain>
    </source>
</reference>
<name>A0A1B9ITW9_9TREE</name>
<keyword evidence="6 11" id="KW-0418">Kinase</keyword>
<keyword evidence="5" id="KW-0547">Nucleotide-binding</keyword>